<protein>
    <submittedName>
        <fullName evidence="1">Uncharacterized protein</fullName>
    </submittedName>
</protein>
<accession>A0A127PCT9</accession>
<sequence length="40" mass="4279">MIGYVAKFAPRQAAAASGARPLVHVRQASLQHHVDILIGK</sequence>
<reference evidence="1 2" key="1">
    <citation type="submission" date="2015-11" db="EMBL/GenBank/DDBJ databases">
        <title>Exploring the genomic traits of fungus-feeding bacterial genus Collimonas.</title>
        <authorList>
            <person name="Song C."/>
            <person name="Schmidt R."/>
            <person name="de Jager V."/>
            <person name="Krzyzanowska D."/>
            <person name="Jongedijk E."/>
            <person name="Cankar K."/>
            <person name="Beekwilder J."/>
            <person name="van Veen A."/>
            <person name="de Boer W."/>
            <person name="van Veen J.A."/>
            <person name="Garbeva P."/>
        </authorList>
    </citation>
    <scope>NUCLEOTIDE SEQUENCE [LARGE SCALE GENOMIC DNA]</scope>
    <source>
        <strain evidence="1 2">Ter6</strain>
    </source>
</reference>
<evidence type="ECO:0000313" key="1">
    <source>
        <dbReference type="EMBL" id="AMO95271.1"/>
    </source>
</evidence>
<dbReference type="EMBL" id="CP013232">
    <property type="protein sequence ID" value="AMO95271.1"/>
    <property type="molecule type" value="Genomic_DNA"/>
</dbReference>
<name>A0A127PCT9_9BURK</name>
<proteinExistence type="predicted"/>
<evidence type="ECO:0000313" key="2">
    <source>
        <dbReference type="Proteomes" id="UP000072421"/>
    </source>
</evidence>
<gene>
    <name evidence="1" type="ORF">CFter6_2601</name>
</gene>
<organism evidence="1">
    <name type="scientific">Collimonas fungivorans</name>
    <dbReference type="NCBI Taxonomy" id="158899"/>
    <lineage>
        <taxon>Bacteria</taxon>
        <taxon>Pseudomonadati</taxon>
        <taxon>Pseudomonadota</taxon>
        <taxon>Betaproteobacteria</taxon>
        <taxon>Burkholderiales</taxon>
        <taxon>Oxalobacteraceae</taxon>
        <taxon>Collimonas</taxon>
    </lineage>
</organism>
<dbReference type="Proteomes" id="UP000072421">
    <property type="component" value="Chromosome"/>
</dbReference>
<dbReference type="AlphaFoldDB" id="A0A127PCT9"/>